<sequence>MIMDVRIQQSVVANLAARPMPVEAGPFLIGLDPSTESPGINYATPRPGAAITPADVTALVTAFRKADRQPRLEYVTSCSPSLESLLLTAGFVVEARHDYLVCTPDSVITPPAPAGFSLHEPATEEQRAALVRAQNDAFGGEPVAAEADVARLRRLQSNGGVAVMAVTGADICAGGGQAVPPNGAVSEVAGIAVREPYRQRGLAGAVTAAITNSLFTAGTEIAWLEASGEDAWRVYERVGYQPAGKRLYIAQD</sequence>
<dbReference type="InterPro" id="IPR016181">
    <property type="entry name" value="Acyl_CoA_acyltransferase"/>
</dbReference>
<dbReference type="EMBL" id="RJKL01000001">
    <property type="protein sequence ID" value="ROP30317.1"/>
    <property type="molecule type" value="Genomic_DNA"/>
</dbReference>
<comment type="caution">
    <text evidence="2">The sequence shown here is derived from an EMBL/GenBank/DDBJ whole genome shotgun (WGS) entry which is preliminary data.</text>
</comment>
<feature type="domain" description="N-acetyltransferase" evidence="1">
    <location>
        <begin position="117"/>
        <end position="252"/>
    </location>
</feature>
<dbReference type="SUPFAM" id="SSF55729">
    <property type="entry name" value="Acyl-CoA N-acyltransferases (Nat)"/>
    <property type="match status" value="1"/>
</dbReference>
<accession>A0A3N1GJ82</accession>
<dbReference type="Proteomes" id="UP000271683">
    <property type="component" value="Unassembled WGS sequence"/>
</dbReference>
<evidence type="ECO:0000313" key="2">
    <source>
        <dbReference type="EMBL" id="ROP30317.1"/>
    </source>
</evidence>
<dbReference type="Gene3D" id="3.40.630.30">
    <property type="match status" value="1"/>
</dbReference>
<dbReference type="InterPro" id="IPR000182">
    <property type="entry name" value="GNAT_dom"/>
</dbReference>
<dbReference type="AlphaFoldDB" id="A0A3N1GJ82"/>
<reference evidence="2 3" key="1">
    <citation type="submission" date="2018-11" db="EMBL/GenBank/DDBJ databases">
        <title>Sequencing the genomes of 1000 actinobacteria strains.</title>
        <authorList>
            <person name="Klenk H.-P."/>
        </authorList>
    </citation>
    <scope>NUCLEOTIDE SEQUENCE [LARGE SCALE GENOMIC DNA]</scope>
    <source>
        <strain evidence="2 3">DSM 43634</strain>
    </source>
</reference>
<evidence type="ECO:0000259" key="1">
    <source>
        <dbReference type="PROSITE" id="PS51186"/>
    </source>
</evidence>
<gene>
    <name evidence="2" type="ORF">EDD30_3159</name>
</gene>
<evidence type="ECO:0000313" key="3">
    <source>
        <dbReference type="Proteomes" id="UP000271683"/>
    </source>
</evidence>
<dbReference type="GO" id="GO:0016747">
    <property type="term" value="F:acyltransferase activity, transferring groups other than amino-acyl groups"/>
    <property type="evidence" value="ECO:0007669"/>
    <property type="project" value="InterPro"/>
</dbReference>
<name>A0A3N1GJ82_9ACTN</name>
<protein>
    <submittedName>
        <fullName evidence="2">FR47-like protein</fullName>
    </submittedName>
</protein>
<proteinExistence type="predicted"/>
<dbReference type="Pfam" id="PF08445">
    <property type="entry name" value="FR47"/>
    <property type="match status" value="1"/>
</dbReference>
<organism evidence="2 3">
    <name type="scientific">Couchioplanes caeruleus</name>
    <dbReference type="NCBI Taxonomy" id="56438"/>
    <lineage>
        <taxon>Bacteria</taxon>
        <taxon>Bacillati</taxon>
        <taxon>Actinomycetota</taxon>
        <taxon>Actinomycetes</taxon>
        <taxon>Micromonosporales</taxon>
        <taxon>Micromonosporaceae</taxon>
        <taxon>Couchioplanes</taxon>
    </lineage>
</organism>
<dbReference type="InterPro" id="IPR013653">
    <property type="entry name" value="GCN5-like_dom"/>
</dbReference>
<dbReference type="PROSITE" id="PS51186">
    <property type="entry name" value="GNAT"/>
    <property type="match status" value="1"/>
</dbReference>